<proteinExistence type="predicted"/>
<gene>
    <name evidence="2" type="ORF">EY643_09770</name>
</gene>
<dbReference type="Pfam" id="PF08867">
    <property type="entry name" value="FRG"/>
    <property type="match status" value="1"/>
</dbReference>
<keyword evidence="3" id="KW-1185">Reference proteome</keyword>
<protein>
    <submittedName>
        <fullName evidence="2">FRG domain-containing protein</fullName>
    </submittedName>
</protein>
<accession>A0A5P9NL13</accession>
<name>A0A5P9NL13_9GAMM</name>
<evidence type="ECO:0000313" key="2">
    <source>
        <dbReference type="EMBL" id="QFU75924.1"/>
    </source>
</evidence>
<feature type="domain" description="FRG" evidence="1">
    <location>
        <begin position="52"/>
        <end position="166"/>
    </location>
</feature>
<organism evidence="2 3">
    <name type="scientific">Halioglobus maricola</name>
    <dbReference type="NCBI Taxonomy" id="2601894"/>
    <lineage>
        <taxon>Bacteria</taxon>
        <taxon>Pseudomonadati</taxon>
        <taxon>Pseudomonadota</taxon>
        <taxon>Gammaproteobacteria</taxon>
        <taxon>Cellvibrionales</taxon>
        <taxon>Halieaceae</taxon>
        <taxon>Halioglobus</taxon>
    </lineage>
</organism>
<dbReference type="KEGG" id="halc:EY643_09770"/>
<dbReference type="RefSeq" id="WP_152662030.1">
    <property type="nucleotide sequence ID" value="NZ_CP036422.1"/>
</dbReference>
<dbReference type="SMART" id="SM00901">
    <property type="entry name" value="FRG"/>
    <property type="match status" value="1"/>
</dbReference>
<dbReference type="OrthoDB" id="1091301at2"/>
<evidence type="ECO:0000313" key="3">
    <source>
        <dbReference type="Proteomes" id="UP000326287"/>
    </source>
</evidence>
<dbReference type="EMBL" id="CP036422">
    <property type="protein sequence ID" value="QFU75924.1"/>
    <property type="molecule type" value="Genomic_DNA"/>
</dbReference>
<reference evidence="2 3" key="1">
    <citation type="submission" date="2019-02" db="EMBL/GenBank/DDBJ databases">
        <authorList>
            <person name="Li S.-H."/>
        </authorList>
    </citation>
    <scope>NUCLEOTIDE SEQUENCE [LARGE SCALE GENOMIC DNA]</scope>
    <source>
        <strain evidence="2 3">IMCC14385</strain>
    </source>
</reference>
<sequence length="278" mass="31553">MRSLSNQRVWSHLSIVSNEKSTNREIRESEPLRVNTFRELVPVVARIANHNPDYTLFFRGQPKDYLLSSGLSSIYPSIFRSPGKSLRIDELSRRFQKLDACSQMLLSKLDKANIEGIEKLKKFPELLWSILQHYEVCDTPLIDLTHSLRVAASFALEKCDSEGYLFAFALPHPQGTITYSTEDELLNVRLLSASPYSALRPHFQEGYLVGSFPIRTERKQASLDLGVRLVAKLAIPKARFWGADFDAIPHQALYPKNDEIKAICEMVQTEFGAHDQAG</sequence>
<dbReference type="AlphaFoldDB" id="A0A5P9NL13"/>
<evidence type="ECO:0000259" key="1">
    <source>
        <dbReference type="SMART" id="SM00901"/>
    </source>
</evidence>
<dbReference type="Proteomes" id="UP000326287">
    <property type="component" value="Chromosome"/>
</dbReference>
<dbReference type="InterPro" id="IPR014966">
    <property type="entry name" value="FRG-dom"/>
</dbReference>